<accession>A0A6G3U0U0</accession>
<gene>
    <name evidence="2" type="ORF">G3I38_12000</name>
</gene>
<feature type="non-terminal residue" evidence="2">
    <location>
        <position position="177"/>
    </location>
</feature>
<organism evidence="2">
    <name type="scientific">Streptomyces sp. SID7958</name>
    <dbReference type="NCBI Taxonomy" id="2706093"/>
    <lineage>
        <taxon>Bacteria</taxon>
        <taxon>Bacillati</taxon>
        <taxon>Actinomycetota</taxon>
        <taxon>Actinomycetes</taxon>
        <taxon>Kitasatosporales</taxon>
        <taxon>Streptomycetaceae</taxon>
        <taxon>Streptomyces</taxon>
    </lineage>
</organism>
<evidence type="ECO:0000256" key="1">
    <source>
        <dbReference type="SAM" id="MobiDB-lite"/>
    </source>
</evidence>
<proteinExistence type="predicted"/>
<comment type="caution">
    <text evidence="2">The sequence shown here is derived from an EMBL/GenBank/DDBJ whole genome shotgun (WGS) entry which is preliminary data.</text>
</comment>
<evidence type="ECO:0000313" key="2">
    <source>
        <dbReference type="EMBL" id="NEC79945.1"/>
    </source>
</evidence>
<sequence length="177" mass="18676">MGRNTRKRRTPLATKAIAASAALALGGGGLIWANFYASAHEKAPDNRTKRNVSQVVTIYCPDVGQQLRNVPDRARGEVDGELASMDQQITDAYQRLVTTRRAQAGDANFVQNSILGPLKDRRKVLLDRIKLQINRAGGKAPGDLDRLAGCTGRPAGGQNGGGQNDGGQNGGGQNDGG</sequence>
<feature type="region of interest" description="Disordered" evidence="1">
    <location>
        <begin position="136"/>
        <end position="177"/>
    </location>
</feature>
<dbReference type="EMBL" id="JAAGMU010000618">
    <property type="protein sequence ID" value="NEC79945.1"/>
    <property type="molecule type" value="Genomic_DNA"/>
</dbReference>
<reference evidence="2" key="1">
    <citation type="submission" date="2020-01" db="EMBL/GenBank/DDBJ databases">
        <title>Insect and environment-associated Actinomycetes.</title>
        <authorList>
            <person name="Currrie C."/>
            <person name="Chevrette M."/>
            <person name="Carlson C."/>
            <person name="Stubbendieck R."/>
            <person name="Wendt-Pienkowski E."/>
        </authorList>
    </citation>
    <scope>NUCLEOTIDE SEQUENCE</scope>
    <source>
        <strain evidence="2">SID7958</strain>
    </source>
</reference>
<dbReference type="AlphaFoldDB" id="A0A6G3U0U0"/>
<protein>
    <submittedName>
        <fullName evidence="2">Uncharacterized protein</fullName>
    </submittedName>
</protein>
<name>A0A6G3U0U0_9ACTN</name>
<feature type="compositionally biased region" description="Gly residues" evidence="1">
    <location>
        <begin position="154"/>
        <end position="177"/>
    </location>
</feature>